<accession>A0A9P9ICR2</accession>
<evidence type="ECO:0000313" key="3">
    <source>
        <dbReference type="Proteomes" id="UP000700596"/>
    </source>
</evidence>
<dbReference type="PANTHER" id="PTHR38166:SF1">
    <property type="entry name" value="C2H2-TYPE DOMAIN-CONTAINING PROTEIN"/>
    <property type="match status" value="1"/>
</dbReference>
<organism evidence="2 3">
    <name type="scientific">Dendryphion nanum</name>
    <dbReference type="NCBI Taxonomy" id="256645"/>
    <lineage>
        <taxon>Eukaryota</taxon>
        <taxon>Fungi</taxon>
        <taxon>Dikarya</taxon>
        <taxon>Ascomycota</taxon>
        <taxon>Pezizomycotina</taxon>
        <taxon>Dothideomycetes</taxon>
        <taxon>Pleosporomycetidae</taxon>
        <taxon>Pleosporales</taxon>
        <taxon>Torulaceae</taxon>
        <taxon>Dendryphion</taxon>
    </lineage>
</organism>
<feature type="region of interest" description="Disordered" evidence="1">
    <location>
        <begin position="18"/>
        <end position="43"/>
    </location>
</feature>
<dbReference type="Proteomes" id="UP000700596">
    <property type="component" value="Unassembled WGS sequence"/>
</dbReference>
<dbReference type="PANTHER" id="PTHR38166">
    <property type="entry name" value="C2H2-TYPE DOMAIN-CONTAINING PROTEIN-RELATED"/>
    <property type="match status" value="1"/>
</dbReference>
<reference evidence="2" key="1">
    <citation type="journal article" date="2021" name="Nat. Commun.">
        <title>Genetic determinants of endophytism in the Arabidopsis root mycobiome.</title>
        <authorList>
            <person name="Mesny F."/>
            <person name="Miyauchi S."/>
            <person name="Thiergart T."/>
            <person name="Pickel B."/>
            <person name="Atanasova L."/>
            <person name="Karlsson M."/>
            <person name="Huettel B."/>
            <person name="Barry K.W."/>
            <person name="Haridas S."/>
            <person name="Chen C."/>
            <person name="Bauer D."/>
            <person name="Andreopoulos W."/>
            <person name="Pangilinan J."/>
            <person name="LaButti K."/>
            <person name="Riley R."/>
            <person name="Lipzen A."/>
            <person name="Clum A."/>
            <person name="Drula E."/>
            <person name="Henrissat B."/>
            <person name="Kohler A."/>
            <person name="Grigoriev I.V."/>
            <person name="Martin F.M."/>
            <person name="Hacquard S."/>
        </authorList>
    </citation>
    <scope>NUCLEOTIDE SEQUENCE</scope>
    <source>
        <strain evidence="2">MPI-CAGE-CH-0243</strain>
    </source>
</reference>
<keyword evidence="3" id="KW-1185">Reference proteome</keyword>
<proteinExistence type="predicted"/>
<sequence>MNHNKIMNGSAIKRSASVDTLDDGSVQGKRARVASTKKRENTHLDQKPRVGCPFYQKDPITHHKTTSCRGRGFCEMAKLKDHLKDIHRLPKRTIESLNFKGATFNKLRTIEEKWTQVFKILFPKVHHDDIPPPITPICSSDPKSHFLPARSEEPALGEFNLRTFSSNLRYILLKNYGHNLRAYVPQLVDGFEDMFDEALKMTQYPRAWAEEASNKYIESFDGLYMVTQQIDISIGGLQRSVDMSSLPFPTVSVEETDFTEGKKCLQS</sequence>
<gene>
    <name evidence="2" type="ORF">B0J11DRAFT_124279</name>
</gene>
<dbReference type="OrthoDB" id="3801136at2759"/>
<name>A0A9P9ICR2_9PLEO</name>
<protein>
    <submittedName>
        <fullName evidence="2">Uncharacterized protein</fullName>
    </submittedName>
</protein>
<evidence type="ECO:0000313" key="2">
    <source>
        <dbReference type="EMBL" id="KAH7115127.1"/>
    </source>
</evidence>
<comment type="caution">
    <text evidence="2">The sequence shown here is derived from an EMBL/GenBank/DDBJ whole genome shotgun (WGS) entry which is preliminary data.</text>
</comment>
<evidence type="ECO:0000256" key="1">
    <source>
        <dbReference type="SAM" id="MobiDB-lite"/>
    </source>
</evidence>
<dbReference type="EMBL" id="JAGMWT010000016">
    <property type="protein sequence ID" value="KAH7115127.1"/>
    <property type="molecule type" value="Genomic_DNA"/>
</dbReference>
<dbReference type="AlphaFoldDB" id="A0A9P9ICR2"/>